<protein>
    <recommendedName>
        <fullName evidence="1">DUF4942 domain-containing protein</fullName>
    </recommendedName>
</protein>
<name>A0A1P8KGC9_ACILW</name>
<geneLocation type="plasmid" evidence="2">
    <name>pALWED1.1</name>
</geneLocation>
<dbReference type="InterPro" id="IPR031339">
    <property type="entry name" value="DUF4942"/>
</dbReference>
<dbReference type="AlphaFoldDB" id="A0A1P8KGC9"/>
<organism evidence="2">
    <name type="scientific">Acinetobacter lwoffii</name>
    <dbReference type="NCBI Taxonomy" id="28090"/>
    <lineage>
        <taxon>Bacteria</taxon>
        <taxon>Pseudomonadati</taxon>
        <taxon>Pseudomonadota</taxon>
        <taxon>Gammaproteobacteria</taxon>
        <taxon>Moraxellales</taxon>
        <taxon>Moraxellaceae</taxon>
        <taxon>Acinetobacter</taxon>
    </lineage>
</organism>
<evidence type="ECO:0000313" key="2">
    <source>
        <dbReference type="EMBL" id="APW48737.1"/>
    </source>
</evidence>
<accession>A0A1P8KGC9</accession>
<sequence length="267" mass="31317">MNMLVNIKREVQASELDFIEVEKLILQCEKAKSSIKVIYESIKDIELDAYQIVSAITRKSYSSSFNTEESALKQISSCFWRKLTEIINLRNFISEKEYDALSDKIARHEIEDFTMDNVNVFLESIWSTRHMAYARKVDSLFCQLSSKYKTNLGAGINPCVIIHHNSYHSYCRRDNLVEEVRFIARQLFGKPLDHTRLDKLRLDRGIWHSIDDNLLRIKIYENGNCHILFNQCVVDRINQVLNLLYPNQIGIDPNVKHKRRAYDEPIL</sequence>
<gene>
    <name evidence="2" type="ORF">BAA96_1p0030</name>
</gene>
<dbReference type="Pfam" id="PF13708">
    <property type="entry name" value="DUF4942"/>
    <property type="match status" value="1"/>
</dbReference>
<dbReference type="GeneID" id="69584465"/>
<reference evidence="2" key="1">
    <citation type="journal article" date="2016" name="Biomed. Res. Int.">
        <title>Resistance of Permafrost and Modern Acinetobacter lwoffii Strains to Heavy Metals and Arsenic Revealed by Genome Analysis.</title>
        <authorList>
            <person name="Mindlin S."/>
            <person name="Petrenko A."/>
            <person name="Kurakov A."/>
            <person name="Beletsky A."/>
            <person name="Mardanov A."/>
            <person name="Petrova M."/>
        </authorList>
    </citation>
    <scope>NUCLEOTIDE SEQUENCE</scope>
    <source>
        <strain evidence="2">ED23-35</strain>
        <plasmid evidence="2">pALWED1.1</plasmid>
    </source>
</reference>
<dbReference type="RefSeq" id="WP_005005990.1">
    <property type="nucleotide sequence ID" value="NZ_CP072550.1"/>
</dbReference>
<evidence type="ECO:0000259" key="1">
    <source>
        <dbReference type="Pfam" id="PF13708"/>
    </source>
</evidence>
<dbReference type="EMBL" id="KX426227">
    <property type="protein sequence ID" value="APW48737.1"/>
    <property type="molecule type" value="Genomic_DNA"/>
</dbReference>
<feature type="domain" description="DUF4942" evidence="1">
    <location>
        <begin position="73"/>
        <end position="245"/>
    </location>
</feature>
<proteinExistence type="predicted"/>
<keyword evidence="2" id="KW-0614">Plasmid</keyword>